<gene>
    <name evidence="1" type="ORF">PMAYCL1PPCAC_03192</name>
</gene>
<keyword evidence="2" id="KW-1185">Reference proteome</keyword>
<comment type="caution">
    <text evidence="1">The sequence shown here is derived from an EMBL/GenBank/DDBJ whole genome shotgun (WGS) entry which is preliminary data.</text>
</comment>
<feature type="non-terminal residue" evidence="1">
    <location>
        <position position="1"/>
    </location>
</feature>
<sequence length="210" mass="23358">SAQMLNDYLVVIVCPTNALVIEVYERLKASGEGTVAICESALGVLKESTKTPSGTFIACTTSVCFEGWTFISQSRKNIRVIVCHHRSDNAALEIAHDLVHPMSIDSYTVYNNDIERLNGYNSGRDNTTSLFQSVKSIFTELSPADPGVLLDSYRKENDINDLLDAKRLLHRRLRHLIISAKVVCARVLTRKMMTADSPMDISCQGFVDRS</sequence>
<name>A0AAN4Z7Z0_9BILA</name>
<dbReference type="EMBL" id="BTRK01000001">
    <property type="protein sequence ID" value="GMR32997.1"/>
    <property type="molecule type" value="Genomic_DNA"/>
</dbReference>
<reference evidence="2" key="1">
    <citation type="submission" date="2022-10" db="EMBL/GenBank/DDBJ databases">
        <title>Genome assembly of Pristionchus species.</title>
        <authorList>
            <person name="Yoshida K."/>
            <person name="Sommer R.J."/>
        </authorList>
    </citation>
    <scope>NUCLEOTIDE SEQUENCE [LARGE SCALE GENOMIC DNA]</scope>
    <source>
        <strain evidence="2">RS5460</strain>
    </source>
</reference>
<dbReference type="Proteomes" id="UP001328107">
    <property type="component" value="Unassembled WGS sequence"/>
</dbReference>
<accession>A0AAN4Z7Z0</accession>
<feature type="non-terminal residue" evidence="1">
    <location>
        <position position="210"/>
    </location>
</feature>
<evidence type="ECO:0000313" key="1">
    <source>
        <dbReference type="EMBL" id="GMR32997.1"/>
    </source>
</evidence>
<proteinExistence type="predicted"/>
<organism evidence="1 2">
    <name type="scientific">Pristionchus mayeri</name>
    <dbReference type="NCBI Taxonomy" id="1317129"/>
    <lineage>
        <taxon>Eukaryota</taxon>
        <taxon>Metazoa</taxon>
        <taxon>Ecdysozoa</taxon>
        <taxon>Nematoda</taxon>
        <taxon>Chromadorea</taxon>
        <taxon>Rhabditida</taxon>
        <taxon>Rhabditina</taxon>
        <taxon>Diplogasteromorpha</taxon>
        <taxon>Diplogasteroidea</taxon>
        <taxon>Neodiplogasteridae</taxon>
        <taxon>Pristionchus</taxon>
    </lineage>
</organism>
<dbReference type="AlphaFoldDB" id="A0AAN4Z7Z0"/>
<evidence type="ECO:0000313" key="2">
    <source>
        <dbReference type="Proteomes" id="UP001328107"/>
    </source>
</evidence>
<protein>
    <submittedName>
        <fullName evidence="1">Uncharacterized protein</fullName>
    </submittedName>
</protein>